<evidence type="ECO:0000256" key="2">
    <source>
        <dbReference type="ARBA" id="ARBA00022630"/>
    </source>
</evidence>
<evidence type="ECO:0000256" key="4">
    <source>
        <dbReference type="ARBA" id="ARBA00023002"/>
    </source>
</evidence>
<evidence type="ECO:0000256" key="1">
    <source>
        <dbReference type="ARBA" id="ARBA00009881"/>
    </source>
</evidence>
<dbReference type="Gene3D" id="3.20.20.70">
    <property type="entry name" value="Aldolase class I"/>
    <property type="match status" value="1"/>
</dbReference>
<gene>
    <name evidence="6" type="ORF">QOZ94_003075</name>
</gene>
<keyword evidence="4 6" id="KW-0560">Oxidoreductase</keyword>
<dbReference type="GO" id="GO:0018580">
    <property type="term" value="F:nitronate monooxygenase activity"/>
    <property type="evidence" value="ECO:0007669"/>
    <property type="project" value="UniProtKB-EC"/>
</dbReference>
<dbReference type="EC" id="1.13.12.16" evidence="6"/>
<comment type="similarity">
    <text evidence="1">Belongs to the nitronate monooxygenase family. NMO class I subfamily.</text>
</comment>
<dbReference type="RefSeq" id="WP_237345691.1">
    <property type="nucleotide sequence ID" value="NZ_JABWGX010000012.1"/>
</dbReference>
<sequence length="331" mass="34101">MTQTTPPISALPPVLEGRLAVPAIAAPMFLVSGPDLVAETCRGGILGTFPALNARSSDLYGAWIDEISARTAAHAGAAPFGVNLIVHKTNTRLQADLAVTVQKKVPLVITSLGAVREVVEAVHAYGGLVFHDVISRRHAEKAMEAGVDGIIAVCAGAGGHAGTLSPFALIGEIRRVFSGTLVLSGAISTGAHIAAAQVMGADLAYLGSRFIATQESLAPQAFKDMMLTASAADVLYTDAISGVNANFLKPSLIRAGLDPAKLKPHGGLDMANEAKAWRDVWSAGHGVGAITDIPPAAELCARLAREYDAALAAAAARATARRHPRMVATAS</sequence>
<dbReference type="PANTHER" id="PTHR42747">
    <property type="entry name" value="NITRONATE MONOOXYGENASE-RELATED"/>
    <property type="match status" value="1"/>
</dbReference>
<name>A0ABU0LGJ5_XANAG</name>
<evidence type="ECO:0000313" key="6">
    <source>
        <dbReference type="EMBL" id="MDQ0506266.1"/>
    </source>
</evidence>
<evidence type="ECO:0000256" key="5">
    <source>
        <dbReference type="ARBA" id="ARBA00023033"/>
    </source>
</evidence>
<accession>A0ABU0LGJ5</accession>
<dbReference type="CDD" id="cd04730">
    <property type="entry name" value="NPD_like"/>
    <property type="match status" value="1"/>
</dbReference>
<comment type="caution">
    <text evidence="6">The sequence shown here is derived from an EMBL/GenBank/DDBJ whole genome shotgun (WGS) entry which is preliminary data.</text>
</comment>
<keyword evidence="2" id="KW-0285">Flavoprotein</keyword>
<dbReference type="SUPFAM" id="SSF51412">
    <property type="entry name" value="Inosine monophosphate dehydrogenase (IMPDH)"/>
    <property type="match status" value="1"/>
</dbReference>
<keyword evidence="7" id="KW-1185">Reference proteome</keyword>
<evidence type="ECO:0000256" key="3">
    <source>
        <dbReference type="ARBA" id="ARBA00022643"/>
    </source>
</evidence>
<protein>
    <submittedName>
        <fullName evidence="6">Nitronate monooxygenase</fullName>
        <ecNumber evidence="6">1.13.12.16</ecNumber>
    </submittedName>
</protein>
<dbReference type="EMBL" id="JAUSVY010000007">
    <property type="protein sequence ID" value="MDQ0506266.1"/>
    <property type="molecule type" value="Genomic_DNA"/>
</dbReference>
<reference evidence="6 7" key="1">
    <citation type="submission" date="2023-07" db="EMBL/GenBank/DDBJ databases">
        <title>Genomic Encyclopedia of Type Strains, Phase IV (KMG-IV): sequencing the most valuable type-strain genomes for metagenomic binning, comparative biology and taxonomic classification.</title>
        <authorList>
            <person name="Goeker M."/>
        </authorList>
    </citation>
    <scope>NUCLEOTIDE SEQUENCE [LARGE SCALE GENOMIC DNA]</scope>
    <source>
        <strain evidence="6 7">DSM 3770</strain>
    </source>
</reference>
<dbReference type="InterPro" id="IPR013785">
    <property type="entry name" value="Aldolase_TIM"/>
</dbReference>
<evidence type="ECO:0000313" key="7">
    <source>
        <dbReference type="Proteomes" id="UP001241747"/>
    </source>
</evidence>
<keyword evidence="3" id="KW-0288">FMN</keyword>
<dbReference type="Pfam" id="PF03060">
    <property type="entry name" value="NMO"/>
    <property type="match status" value="1"/>
</dbReference>
<dbReference type="Proteomes" id="UP001241747">
    <property type="component" value="Unassembled WGS sequence"/>
</dbReference>
<keyword evidence="5 6" id="KW-0503">Monooxygenase</keyword>
<proteinExistence type="inferred from homology"/>
<organism evidence="6 7">
    <name type="scientific">Xanthobacter agilis</name>
    <dbReference type="NCBI Taxonomy" id="47492"/>
    <lineage>
        <taxon>Bacteria</taxon>
        <taxon>Pseudomonadati</taxon>
        <taxon>Pseudomonadota</taxon>
        <taxon>Alphaproteobacteria</taxon>
        <taxon>Hyphomicrobiales</taxon>
        <taxon>Xanthobacteraceae</taxon>
        <taxon>Xanthobacter</taxon>
    </lineage>
</organism>
<dbReference type="PANTHER" id="PTHR42747:SF4">
    <property type="entry name" value="BLR1330 PROTEIN"/>
    <property type="match status" value="1"/>
</dbReference>
<dbReference type="InterPro" id="IPR004136">
    <property type="entry name" value="NMO"/>
</dbReference>